<gene>
    <name evidence="1" type="ORF">EVAR_17775_1</name>
</gene>
<comment type="caution">
    <text evidence="1">The sequence shown here is derived from an EMBL/GenBank/DDBJ whole genome shotgun (WGS) entry which is preliminary data.</text>
</comment>
<proteinExistence type="predicted"/>
<name>A0A4C1TTE4_EUMVA</name>
<evidence type="ECO:0000313" key="1">
    <source>
        <dbReference type="EMBL" id="GBP17285.1"/>
    </source>
</evidence>
<accession>A0A4C1TTE4</accession>
<reference evidence="1 2" key="1">
    <citation type="journal article" date="2019" name="Commun. Biol.">
        <title>The bagworm genome reveals a unique fibroin gene that provides high tensile strength.</title>
        <authorList>
            <person name="Kono N."/>
            <person name="Nakamura H."/>
            <person name="Ohtoshi R."/>
            <person name="Tomita M."/>
            <person name="Numata K."/>
            <person name="Arakawa K."/>
        </authorList>
    </citation>
    <scope>NUCLEOTIDE SEQUENCE [LARGE SCALE GENOMIC DNA]</scope>
</reference>
<keyword evidence="2" id="KW-1185">Reference proteome</keyword>
<dbReference type="EMBL" id="BGZK01000086">
    <property type="protein sequence ID" value="GBP17285.1"/>
    <property type="molecule type" value="Genomic_DNA"/>
</dbReference>
<protein>
    <submittedName>
        <fullName evidence="1">Uncharacterized protein</fullName>
    </submittedName>
</protein>
<evidence type="ECO:0000313" key="2">
    <source>
        <dbReference type="Proteomes" id="UP000299102"/>
    </source>
</evidence>
<sequence>MRIPFDKRLVTQTRIRSNAVVMFFNESLRISRLDRTDIRYSRVLQDVVFAIRIEKYSVGLSLDRKRITQEFQKRQTKSIGFVTRTSG</sequence>
<dbReference type="Proteomes" id="UP000299102">
    <property type="component" value="Unassembled WGS sequence"/>
</dbReference>
<organism evidence="1 2">
    <name type="scientific">Eumeta variegata</name>
    <name type="common">Bagworm moth</name>
    <name type="synonym">Eumeta japonica</name>
    <dbReference type="NCBI Taxonomy" id="151549"/>
    <lineage>
        <taxon>Eukaryota</taxon>
        <taxon>Metazoa</taxon>
        <taxon>Ecdysozoa</taxon>
        <taxon>Arthropoda</taxon>
        <taxon>Hexapoda</taxon>
        <taxon>Insecta</taxon>
        <taxon>Pterygota</taxon>
        <taxon>Neoptera</taxon>
        <taxon>Endopterygota</taxon>
        <taxon>Lepidoptera</taxon>
        <taxon>Glossata</taxon>
        <taxon>Ditrysia</taxon>
        <taxon>Tineoidea</taxon>
        <taxon>Psychidae</taxon>
        <taxon>Oiketicinae</taxon>
        <taxon>Eumeta</taxon>
    </lineage>
</organism>
<dbReference type="AlphaFoldDB" id="A0A4C1TTE4"/>